<dbReference type="SUPFAM" id="SSF48179">
    <property type="entry name" value="6-phosphogluconate dehydrogenase C-terminal domain-like"/>
    <property type="match status" value="1"/>
</dbReference>
<dbReference type="PANTHER" id="PTHR43060">
    <property type="entry name" value="3-HYDROXYISOBUTYRATE DEHYDROGENASE-LIKE 1, MITOCHONDRIAL-RELATED"/>
    <property type="match status" value="1"/>
</dbReference>
<dbReference type="InterPro" id="IPR008927">
    <property type="entry name" value="6-PGluconate_DH-like_C_sf"/>
</dbReference>
<gene>
    <name evidence="6" type="ORF">MES5069_400173</name>
</gene>
<dbReference type="Pfam" id="PF03446">
    <property type="entry name" value="NAD_binding_2"/>
    <property type="match status" value="1"/>
</dbReference>
<proteinExistence type="inferred from homology"/>
<evidence type="ECO:0000259" key="4">
    <source>
        <dbReference type="Pfam" id="PF03446"/>
    </source>
</evidence>
<evidence type="ECO:0000256" key="2">
    <source>
        <dbReference type="ARBA" id="ARBA00023002"/>
    </source>
</evidence>
<keyword evidence="2" id="KW-0560">Oxidoreductase</keyword>
<dbReference type="Pfam" id="PF14833">
    <property type="entry name" value="NAD_binding_11"/>
    <property type="match status" value="1"/>
</dbReference>
<feature type="domain" description="3-hydroxyisobutyrate dehydrogenase-like NAD-binding" evidence="5">
    <location>
        <begin position="173"/>
        <end position="284"/>
    </location>
</feature>
<sequence length="308" mass="31624">MKECIGFIGLGSMGAGMSANLLEKGWPLTVWVHHSRDAADRLVAAGATEADSPRALAAACDIVILCVTGSREVEALVKGRDGLAAAADGRAAASKPLLIIDCSTSNPSSTTALAAELASQGVTLIDAPLARTPKEAAEGKLDVMVGGPADAVARARSVLEAFAARIVHTGPTGSGHTMKLLNNFVSMGYSAIYSEALTLGAKAGLTPQVFNSVISGSRMDCGFYQAFFDFVLNRNENAQRFAIVNALKDMTYLASFAQAGGVANPIGAAVRNGFATAVATGHGEKFVPALSDIVAGLNGVSLVEPLKM</sequence>
<dbReference type="PIRSF" id="PIRSF000103">
    <property type="entry name" value="HIBADH"/>
    <property type="match status" value="1"/>
</dbReference>
<comment type="caution">
    <text evidence="6">The sequence shown here is derived from an EMBL/GenBank/DDBJ whole genome shotgun (WGS) entry which is preliminary data.</text>
</comment>
<protein>
    <submittedName>
        <fullName evidence="6">3-hydroxyisobutyrate dehydrogenase</fullName>
    </submittedName>
</protein>
<evidence type="ECO:0000256" key="3">
    <source>
        <dbReference type="ARBA" id="ARBA00023027"/>
    </source>
</evidence>
<evidence type="ECO:0000256" key="1">
    <source>
        <dbReference type="ARBA" id="ARBA00009080"/>
    </source>
</evidence>
<comment type="similarity">
    <text evidence="1">Belongs to the HIBADH-related family.</text>
</comment>
<dbReference type="Gene3D" id="3.40.50.720">
    <property type="entry name" value="NAD(P)-binding Rossmann-like Domain"/>
    <property type="match status" value="1"/>
</dbReference>
<dbReference type="Proteomes" id="UP001153050">
    <property type="component" value="Unassembled WGS sequence"/>
</dbReference>
<dbReference type="InterPro" id="IPR029154">
    <property type="entry name" value="HIBADH-like_NADP-bd"/>
</dbReference>
<feature type="domain" description="6-phosphogluconate dehydrogenase NADP-binding" evidence="4">
    <location>
        <begin position="5"/>
        <end position="170"/>
    </location>
</feature>
<keyword evidence="7" id="KW-1185">Reference proteome</keyword>
<dbReference type="InterPro" id="IPR015815">
    <property type="entry name" value="HIBADH-related"/>
</dbReference>
<name>A0ABM9E532_9HYPH</name>
<organism evidence="6 7">
    <name type="scientific">Mesorhizobium escarrei</name>
    <dbReference type="NCBI Taxonomy" id="666018"/>
    <lineage>
        <taxon>Bacteria</taxon>
        <taxon>Pseudomonadati</taxon>
        <taxon>Pseudomonadota</taxon>
        <taxon>Alphaproteobacteria</taxon>
        <taxon>Hyphomicrobiales</taxon>
        <taxon>Phyllobacteriaceae</taxon>
        <taxon>Mesorhizobium</taxon>
    </lineage>
</organism>
<dbReference type="RefSeq" id="WP_254019937.1">
    <property type="nucleotide sequence ID" value="NZ_CAKXZT010000136.1"/>
</dbReference>
<reference evidence="6 7" key="1">
    <citation type="submission" date="2022-03" db="EMBL/GenBank/DDBJ databases">
        <authorList>
            <person name="Brunel B."/>
        </authorList>
    </citation>
    <scope>NUCLEOTIDE SEQUENCE [LARGE SCALE GENOMIC DNA]</scope>
    <source>
        <strain evidence="6">STM5069sample</strain>
    </source>
</reference>
<dbReference type="InterPro" id="IPR013328">
    <property type="entry name" value="6PGD_dom2"/>
</dbReference>
<evidence type="ECO:0000313" key="6">
    <source>
        <dbReference type="EMBL" id="CAH2404220.1"/>
    </source>
</evidence>
<dbReference type="InterPro" id="IPR006115">
    <property type="entry name" value="6PGDH_NADP-bd"/>
</dbReference>
<dbReference type="Gene3D" id="1.10.1040.10">
    <property type="entry name" value="N-(1-d-carboxylethyl)-l-norvaline Dehydrogenase, domain 2"/>
    <property type="match status" value="1"/>
</dbReference>
<dbReference type="InterPro" id="IPR002204">
    <property type="entry name" value="3-OH-isobutyrate_DH-rel_CS"/>
</dbReference>
<dbReference type="PANTHER" id="PTHR43060:SF15">
    <property type="entry name" value="3-HYDROXYISOBUTYRATE DEHYDROGENASE-LIKE 1, MITOCHONDRIAL-RELATED"/>
    <property type="match status" value="1"/>
</dbReference>
<keyword evidence="3" id="KW-0520">NAD</keyword>
<dbReference type="PROSITE" id="PS00895">
    <property type="entry name" value="3_HYDROXYISOBUT_DH"/>
    <property type="match status" value="1"/>
</dbReference>
<dbReference type="InterPro" id="IPR036291">
    <property type="entry name" value="NAD(P)-bd_dom_sf"/>
</dbReference>
<evidence type="ECO:0000313" key="7">
    <source>
        <dbReference type="Proteomes" id="UP001153050"/>
    </source>
</evidence>
<dbReference type="EMBL" id="CAKXZT010000136">
    <property type="protein sequence ID" value="CAH2404220.1"/>
    <property type="molecule type" value="Genomic_DNA"/>
</dbReference>
<accession>A0ABM9E532</accession>
<dbReference type="SUPFAM" id="SSF51735">
    <property type="entry name" value="NAD(P)-binding Rossmann-fold domains"/>
    <property type="match status" value="1"/>
</dbReference>
<evidence type="ECO:0000259" key="5">
    <source>
        <dbReference type="Pfam" id="PF14833"/>
    </source>
</evidence>